<dbReference type="AlphaFoldDB" id="A0AAD5WJZ0"/>
<gene>
    <name evidence="2" type="ORF">KIN20_035467</name>
</gene>
<dbReference type="Proteomes" id="UP001196413">
    <property type="component" value="Unassembled WGS sequence"/>
</dbReference>
<proteinExistence type="predicted"/>
<reference evidence="2" key="1">
    <citation type="submission" date="2021-06" db="EMBL/GenBank/DDBJ databases">
        <title>Parelaphostrongylus tenuis whole genome reference sequence.</title>
        <authorList>
            <person name="Garwood T.J."/>
            <person name="Larsen P.A."/>
            <person name="Fountain-Jones N.M."/>
            <person name="Garbe J.R."/>
            <person name="Macchietto M.G."/>
            <person name="Kania S.A."/>
            <person name="Gerhold R.W."/>
            <person name="Richards J.E."/>
            <person name="Wolf T.M."/>
        </authorList>
    </citation>
    <scope>NUCLEOTIDE SEQUENCE</scope>
    <source>
        <strain evidence="2">MNPRO001-30</strain>
        <tissue evidence="2">Meninges</tissue>
    </source>
</reference>
<protein>
    <submittedName>
        <fullName evidence="2">Uncharacterized protein</fullName>
    </submittedName>
</protein>
<dbReference type="EMBL" id="JAHQIW010007233">
    <property type="protein sequence ID" value="KAJ1373132.1"/>
    <property type="molecule type" value="Genomic_DNA"/>
</dbReference>
<feature type="region of interest" description="Disordered" evidence="1">
    <location>
        <begin position="1"/>
        <end position="23"/>
    </location>
</feature>
<evidence type="ECO:0000313" key="2">
    <source>
        <dbReference type="EMBL" id="KAJ1373132.1"/>
    </source>
</evidence>
<evidence type="ECO:0000313" key="3">
    <source>
        <dbReference type="Proteomes" id="UP001196413"/>
    </source>
</evidence>
<keyword evidence="3" id="KW-1185">Reference proteome</keyword>
<evidence type="ECO:0000256" key="1">
    <source>
        <dbReference type="SAM" id="MobiDB-lite"/>
    </source>
</evidence>
<name>A0AAD5WJZ0_PARTN</name>
<feature type="compositionally biased region" description="Basic and acidic residues" evidence="1">
    <location>
        <begin position="11"/>
        <end position="23"/>
    </location>
</feature>
<sequence>MNQQCALKPENQNKDLHTNKKEESFPNLNAFTGRCVASGRIYGRSDRRRHYRATHTVYRIGRCSRTFAERIIFEGVHLS</sequence>
<accession>A0AAD5WJZ0</accession>
<organism evidence="2 3">
    <name type="scientific">Parelaphostrongylus tenuis</name>
    <name type="common">Meningeal worm</name>
    <dbReference type="NCBI Taxonomy" id="148309"/>
    <lineage>
        <taxon>Eukaryota</taxon>
        <taxon>Metazoa</taxon>
        <taxon>Ecdysozoa</taxon>
        <taxon>Nematoda</taxon>
        <taxon>Chromadorea</taxon>
        <taxon>Rhabditida</taxon>
        <taxon>Rhabditina</taxon>
        <taxon>Rhabditomorpha</taxon>
        <taxon>Strongyloidea</taxon>
        <taxon>Metastrongylidae</taxon>
        <taxon>Parelaphostrongylus</taxon>
    </lineage>
</organism>
<comment type="caution">
    <text evidence="2">The sequence shown here is derived from an EMBL/GenBank/DDBJ whole genome shotgun (WGS) entry which is preliminary data.</text>
</comment>